<proteinExistence type="predicted"/>
<name>A0AC34FK36_9BILA</name>
<organism evidence="1 2">
    <name type="scientific">Panagrolaimus sp. ES5</name>
    <dbReference type="NCBI Taxonomy" id="591445"/>
    <lineage>
        <taxon>Eukaryota</taxon>
        <taxon>Metazoa</taxon>
        <taxon>Ecdysozoa</taxon>
        <taxon>Nematoda</taxon>
        <taxon>Chromadorea</taxon>
        <taxon>Rhabditida</taxon>
        <taxon>Tylenchina</taxon>
        <taxon>Panagrolaimomorpha</taxon>
        <taxon>Panagrolaimoidea</taxon>
        <taxon>Panagrolaimidae</taxon>
        <taxon>Panagrolaimus</taxon>
    </lineage>
</organism>
<sequence>MKYFVVSLLLLCIVAAAFAKPLNNDKKPGEHSNDDEAEVKKPAKREATEDKNQHHLDGGDHGKPKREATDDKKNQHHIDESEHKPKREATEDKKNQHHLDGGDH</sequence>
<dbReference type="Proteomes" id="UP000887579">
    <property type="component" value="Unplaced"/>
</dbReference>
<protein>
    <submittedName>
        <fullName evidence="2">Uncharacterized protein</fullName>
    </submittedName>
</protein>
<accession>A0AC34FK36</accession>
<reference evidence="2" key="1">
    <citation type="submission" date="2022-11" db="UniProtKB">
        <authorList>
            <consortium name="WormBaseParasite"/>
        </authorList>
    </citation>
    <scope>IDENTIFICATION</scope>
</reference>
<evidence type="ECO:0000313" key="1">
    <source>
        <dbReference type="Proteomes" id="UP000887579"/>
    </source>
</evidence>
<dbReference type="WBParaSite" id="ES5_v2.g17637.t1">
    <property type="protein sequence ID" value="ES5_v2.g17637.t1"/>
    <property type="gene ID" value="ES5_v2.g17637"/>
</dbReference>
<evidence type="ECO:0000313" key="2">
    <source>
        <dbReference type="WBParaSite" id="ES5_v2.g17637.t1"/>
    </source>
</evidence>